<keyword evidence="2" id="KW-0472">Membrane</keyword>
<gene>
    <name evidence="3" type="ORF">PIIN_00444</name>
</gene>
<evidence type="ECO:0000313" key="4">
    <source>
        <dbReference type="Proteomes" id="UP000007148"/>
    </source>
</evidence>
<organism evidence="3 4">
    <name type="scientific">Serendipita indica (strain DSM 11827)</name>
    <name type="common">Root endophyte fungus</name>
    <name type="synonym">Piriformospora indica</name>
    <dbReference type="NCBI Taxonomy" id="1109443"/>
    <lineage>
        <taxon>Eukaryota</taxon>
        <taxon>Fungi</taxon>
        <taxon>Dikarya</taxon>
        <taxon>Basidiomycota</taxon>
        <taxon>Agaricomycotina</taxon>
        <taxon>Agaricomycetes</taxon>
        <taxon>Sebacinales</taxon>
        <taxon>Serendipitaceae</taxon>
        <taxon>Serendipita</taxon>
    </lineage>
</organism>
<keyword evidence="2" id="KW-1133">Transmembrane helix</keyword>
<dbReference type="InParanoid" id="G4T5Y8"/>
<dbReference type="AlphaFoldDB" id="G4T5Y8"/>
<comment type="caution">
    <text evidence="3">The sequence shown here is derived from an EMBL/GenBank/DDBJ whole genome shotgun (WGS) entry which is preliminary data.</text>
</comment>
<evidence type="ECO:0000256" key="2">
    <source>
        <dbReference type="SAM" id="Phobius"/>
    </source>
</evidence>
<sequence>MSVTVLESTQVDDTSPNVTYAGAEWTVHTNVQSIFHLYNNTDTFTDRQGATATLTFYGNAVEYWGNQGPYHGPCDVSVDGYYCATVNSHASVDDDPILLWSSSGPNGRSLDLGMHTLEVKVKDASYPNVCEIDRFVVNVTRSSGGTSGGSSATVAGNGGGSTNPPTGKSGPPVAAIAGAVGGAAALALLLLAWWWFARRRKQKDRLSQQIDAIDDKRATLPTLAPGHATKPSPRTEKPGFGPGGGHPGDPTSALLATPVSTPPPSTASYTQHHLAAGFDARATSPPASTVSSGYLNPHASPQPTPRPMSVVSSTSGAPTMSQYSSGAFTSETAAFPIPGFVPHQQQQFTNQSVHTSVRHDVQQQSYPEDSQNPVWAVPLGTQSRPLSPASSSQPTAATAATNTVDPATQGGGSSAYPPEKAQYRGTAAYPPEKARYSGPALSSTSGAGGSGSNVAATSGSGPSTAAPTSNAQDIMNPAVPEAPPPAYS</sequence>
<name>G4T5Y8_SERID</name>
<feature type="compositionally biased region" description="Polar residues" evidence="1">
    <location>
        <begin position="310"/>
        <end position="324"/>
    </location>
</feature>
<proteinExistence type="predicted"/>
<evidence type="ECO:0000256" key="1">
    <source>
        <dbReference type="SAM" id="MobiDB-lite"/>
    </source>
</evidence>
<dbReference type="EMBL" id="CAFZ01000005">
    <property type="protein sequence ID" value="CCA66764.1"/>
    <property type="molecule type" value="Genomic_DNA"/>
</dbReference>
<dbReference type="HOGENOM" id="CLU_559109_0_0_1"/>
<dbReference type="eggNOG" id="ENOG502RCWT">
    <property type="taxonomic scope" value="Eukaryota"/>
</dbReference>
<feature type="region of interest" description="Disordered" evidence="1">
    <location>
        <begin position="347"/>
        <end position="488"/>
    </location>
</feature>
<dbReference type="Proteomes" id="UP000007148">
    <property type="component" value="Unassembled WGS sequence"/>
</dbReference>
<protein>
    <submittedName>
        <fullName evidence="3">Uncharacterized protein</fullName>
    </submittedName>
</protein>
<reference evidence="3 4" key="1">
    <citation type="journal article" date="2011" name="PLoS Pathog.">
        <title>Endophytic Life Strategies Decoded by Genome and Transcriptome Analyses of the Mutualistic Root Symbiont Piriformospora indica.</title>
        <authorList>
            <person name="Zuccaro A."/>
            <person name="Lahrmann U."/>
            <person name="Guldener U."/>
            <person name="Langen G."/>
            <person name="Pfiffi S."/>
            <person name="Biedenkopf D."/>
            <person name="Wong P."/>
            <person name="Samans B."/>
            <person name="Grimm C."/>
            <person name="Basiewicz M."/>
            <person name="Murat C."/>
            <person name="Martin F."/>
            <person name="Kogel K.H."/>
        </authorList>
    </citation>
    <scope>NUCLEOTIDE SEQUENCE [LARGE SCALE GENOMIC DNA]</scope>
    <source>
        <strain evidence="3 4">DSM 11827</strain>
    </source>
</reference>
<evidence type="ECO:0000313" key="3">
    <source>
        <dbReference type="EMBL" id="CCA66764.1"/>
    </source>
</evidence>
<feature type="compositionally biased region" description="Low complexity" evidence="1">
    <location>
        <begin position="248"/>
        <end position="259"/>
    </location>
</feature>
<feature type="region of interest" description="Disordered" evidence="1">
    <location>
        <begin position="281"/>
        <end position="324"/>
    </location>
</feature>
<feature type="region of interest" description="Disordered" evidence="1">
    <location>
        <begin position="143"/>
        <end position="169"/>
    </location>
</feature>
<keyword evidence="2" id="KW-0812">Transmembrane</keyword>
<feature type="region of interest" description="Disordered" evidence="1">
    <location>
        <begin position="217"/>
        <end position="269"/>
    </location>
</feature>
<dbReference type="Gene3D" id="2.60.120.260">
    <property type="entry name" value="Galactose-binding domain-like"/>
    <property type="match status" value="1"/>
</dbReference>
<accession>G4T5Y8</accession>
<feature type="compositionally biased region" description="Polar residues" evidence="1">
    <location>
        <begin position="285"/>
        <end position="294"/>
    </location>
</feature>
<dbReference type="OMA" id="GPYHGPC"/>
<feature type="compositionally biased region" description="Polar residues" evidence="1">
    <location>
        <begin position="362"/>
        <end position="373"/>
    </location>
</feature>
<keyword evidence="4" id="KW-1185">Reference proteome</keyword>
<feature type="transmembrane region" description="Helical" evidence="2">
    <location>
        <begin position="173"/>
        <end position="196"/>
    </location>
</feature>
<feature type="compositionally biased region" description="Low complexity" evidence="1">
    <location>
        <begin position="452"/>
        <end position="469"/>
    </location>
</feature>
<dbReference type="OrthoDB" id="3258237at2759"/>
<feature type="compositionally biased region" description="Low complexity" evidence="1">
    <location>
        <begin position="143"/>
        <end position="155"/>
    </location>
</feature>
<feature type="compositionally biased region" description="Low complexity" evidence="1">
    <location>
        <begin position="385"/>
        <end position="408"/>
    </location>
</feature>